<dbReference type="AlphaFoldDB" id="A0A8K0JND7"/>
<gene>
    <name evidence="6" type="ORF">FFLO_03132</name>
</gene>
<comment type="catalytic activity">
    <reaction evidence="4">
        <text>(6S)-5-formyl-5,6,7,8-tetrahydrofolate + ATP = (6R)-5,10-methenyltetrahydrofolate + ADP + phosphate</text>
        <dbReference type="Rhea" id="RHEA:10488"/>
        <dbReference type="ChEBI" id="CHEBI:30616"/>
        <dbReference type="ChEBI" id="CHEBI:43474"/>
        <dbReference type="ChEBI" id="CHEBI:57455"/>
        <dbReference type="ChEBI" id="CHEBI:57457"/>
        <dbReference type="ChEBI" id="CHEBI:456216"/>
        <dbReference type="EC" id="6.3.3.2"/>
    </reaction>
</comment>
<keyword evidence="3" id="KW-0067">ATP-binding</keyword>
<dbReference type="GO" id="GO:0005524">
    <property type="term" value="F:ATP binding"/>
    <property type="evidence" value="ECO:0007669"/>
    <property type="project" value="UniProtKB-KW"/>
</dbReference>
<protein>
    <recommendedName>
        <fullName evidence="5">5-formyltetrahydrofolate cyclo-ligase</fullName>
        <ecNumber evidence="5">6.3.3.2</ecNumber>
    </recommendedName>
</protein>
<evidence type="ECO:0000256" key="4">
    <source>
        <dbReference type="ARBA" id="ARBA00036539"/>
    </source>
</evidence>
<dbReference type="GO" id="GO:0030272">
    <property type="term" value="F:5-formyltetrahydrofolate cyclo-ligase activity"/>
    <property type="evidence" value="ECO:0007669"/>
    <property type="project" value="UniProtKB-EC"/>
</dbReference>
<evidence type="ECO:0000313" key="6">
    <source>
        <dbReference type="EMBL" id="KAG7549019.1"/>
    </source>
</evidence>
<dbReference type="PANTHER" id="PTHR23407:SF1">
    <property type="entry name" value="5-FORMYLTETRAHYDROFOLATE CYCLO-LIGASE"/>
    <property type="match status" value="1"/>
</dbReference>
<dbReference type="GO" id="GO:0035999">
    <property type="term" value="P:tetrahydrofolate interconversion"/>
    <property type="evidence" value="ECO:0007669"/>
    <property type="project" value="TreeGrafter"/>
</dbReference>
<dbReference type="InterPro" id="IPR037171">
    <property type="entry name" value="NagB/RpiA_transferase-like"/>
</dbReference>
<keyword evidence="2" id="KW-0547">Nucleotide-binding</keyword>
<keyword evidence="7" id="KW-1185">Reference proteome</keyword>
<dbReference type="GO" id="GO:0009396">
    <property type="term" value="P:folic acid-containing compound biosynthetic process"/>
    <property type="evidence" value="ECO:0007669"/>
    <property type="project" value="TreeGrafter"/>
</dbReference>
<organism evidence="6 7">
    <name type="scientific">Filobasidium floriforme</name>
    <dbReference type="NCBI Taxonomy" id="5210"/>
    <lineage>
        <taxon>Eukaryota</taxon>
        <taxon>Fungi</taxon>
        <taxon>Dikarya</taxon>
        <taxon>Basidiomycota</taxon>
        <taxon>Agaricomycotina</taxon>
        <taxon>Tremellomycetes</taxon>
        <taxon>Filobasidiales</taxon>
        <taxon>Filobasidiaceae</taxon>
        <taxon>Filobasidium</taxon>
    </lineage>
</organism>
<dbReference type="InterPro" id="IPR024185">
    <property type="entry name" value="FTHF_cligase-like_sf"/>
</dbReference>
<evidence type="ECO:0000256" key="5">
    <source>
        <dbReference type="ARBA" id="ARBA00038966"/>
    </source>
</evidence>
<comment type="caution">
    <text evidence="6">The sequence shown here is derived from an EMBL/GenBank/DDBJ whole genome shotgun (WGS) entry which is preliminary data.</text>
</comment>
<dbReference type="GO" id="GO:0005739">
    <property type="term" value="C:mitochondrion"/>
    <property type="evidence" value="ECO:0007669"/>
    <property type="project" value="TreeGrafter"/>
</dbReference>
<comment type="similarity">
    <text evidence="1">Belongs to the 5-formyltetrahydrofolate cyclo-ligase family.</text>
</comment>
<name>A0A8K0JND7_9TREE</name>
<reference evidence="6" key="1">
    <citation type="submission" date="2020-04" db="EMBL/GenBank/DDBJ databases">
        <title>Analysis of mating type loci in Filobasidium floriforme.</title>
        <authorList>
            <person name="Nowrousian M."/>
        </authorList>
    </citation>
    <scope>NUCLEOTIDE SEQUENCE</scope>
    <source>
        <strain evidence="6">CBS 6242</strain>
    </source>
</reference>
<dbReference type="Gene3D" id="3.40.50.10420">
    <property type="entry name" value="NagB/RpiA/CoA transferase-like"/>
    <property type="match status" value="1"/>
</dbReference>
<dbReference type="SUPFAM" id="SSF100950">
    <property type="entry name" value="NagB/RpiA/CoA transferase-like"/>
    <property type="match status" value="1"/>
</dbReference>
<evidence type="ECO:0000256" key="1">
    <source>
        <dbReference type="ARBA" id="ARBA00010638"/>
    </source>
</evidence>
<dbReference type="EC" id="6.3.3.2" evidence="5"/>
<dbReference type="InterPro" id="IPR002698">
    <property type="entry name" value="FTHF_cligase"/>
</dbReference>
<dbReference type="PANTHER" id="PTHR23407">
    <property type="entry name" value="ATPASE INHIBITOR/5-FORMYLTETRAHYDROFOLATE CYCLO-LIGASE"/>
    <property type="match status" value="1"/>
</dbReference>
<accession>A0A8K0JND7</accession>
<dbReference type="EMBL" id="JABELV010000055">
    <property type="protein sequence ID" value="KAG7549019.1"/>
    <property type="molecule type" value="Genomic_DNA"/>
</dbReference>
<evidence type="ECO:0000256" key="3">
    <source>
        <dbReference type="ARBA" id="ARBA00022840"/>
    </source>
</evidence>
<evidence type="ECO:0000313" key="7">
    <source>
        <dbReference type="Proteomes" id="UP000812966"/>
    </source>
</evidence>
<dbReference type="Proteomes" id="UP000812966">
    <property type="component" value="Unassembled WGS sequence"/>
</dbReference>
<sequence>MESVFSLKKALRKATTATLKQLDQAQVQRQSQAVREMIHKKGLLKNIRGVSCYLSMENGELSTSGIVEDILSASKYLANRPSGADRHTPPAPENDMRMLRLYTRQDFEGCPRDKWGIPDAGRVRLDRQEGMEEVRRQDAEDVGAEPLDMILVPGVAFDRGCGRVGHGKGYYDRYIQRYRNFAASRGEKPPVLGKFPSLVHLQPVKLTEICSYSCSCAERADRK</sequence>
<dbReference type="Pfam" id="PF01812">
    <property type="entry name" value="5-FTHF_cyc-lig"/>
    <property type="match status" value="1"/>
</dbReference>
<evidence type="ECO:0000256" key="2">
    <source>
        <dbReference type="ARBA" id="ARBA00022741"/>
    </source>
</evidence>
<proteinExistence type="inferred from homology"/>